<dbReference type="EMBL" id="JADFFM010000002">
    <property type="protein sequence ID" value="MBE9667889.1"/>
    <property type="molecule type" value="Genomic_DNA"/>
</dbReference>
<feature type="transmembrane region" description="Helical" evidence="5">
    <location>
        <begin position="76"/>
        <end position="96"/>
    </location>
</feature>
<feature type="transmembrane region" description="Helical" evidence="5">
    <location>
        <begin position="358"/>
        <end position="385"/>
    </location>
</feature>
<evidence type="ECO:0000256" key="2">
    <source>
        <dbReference type="ARBA" id="ARBA00022692"/>
    </source>
</evidence>
<evidence type="ECO:0000313" key="7">
    <source>
        <dbReference type="EMBL" id="MBE9667889.1"/>
    </source>
</evidence>
<evidence type="ECO:0000259" key="6">
    <source>
        <dbReference type="Pfam" id="PF04932"/>
    </source>
</evidence>
<proteinExistence type="predicted"/>
<evidence type="ECO:0000256" key="5">
    <source>
        <dbReference type="SAM" id="Phobius"/>
    </source>
</evidence>
<feature type="transmembrane region" description="Helical" evidence="5">
    <location>
        <begin position="12"/>
        <end position="42"/>
    </location>
</feature>
<feature type="transmembrane region" description="Helical" evidence="5">
    <location>
        <begin position="108"/>
        <end position="129"/>
    </location>
</feature>
<evidence type="ECO:0000256" key="1">
    <source>
        <dbReference type="ARBA" id="ARBA00004141"/>
    </source>
</evidence>
<dbReference type="Pfam" id="PF04932">
    <property type="entry name" value="Wzy_C"/>
    <property type="match status" value="1"/>
</dbReference>
<organism evidence="7 8">
    <name type="scientific">Mucilaginibacter boryungensis</name>
    <dbReference type="NCBI Taxonomy" id="768480"/>
    <lineage>
        <taxon>Bacteria</taxon>
        <taxon>Pseudomonadati</taxon>
        <taxon>Bacteroidota</taxon>
        <taxon>Sphingobacteriia</taxon>
        <taxon>Sphingobacteriales</taxon>
        <taxon>Sphingobacteriaceae</taxon>
        <taxon>Mucilaginibacter</taxon>
    </lineage>
</organism>
<sequence>MKSHYFFNKNILPVGLIIIQSCGIRFFGGQGTFLALLVIYLCRKGFLLMDKKDASILLSSLVFILLTKLVNPDSSFARSLFMCLIVIESYVFLAWYRKKGIVQFKLDLYNVLTIVFIHSCIGMALFLIGPNLFSLTKAFDYPYKTFFYLFYVTADVLNPGRNTGIFWEPGLLQLFLNIFLFLSIKLKKPTLLIALIVLAIISSGSTTGYICLSVNYFFYLVFYYKTHKQRVILLLIITLMLSGGVFFVWRNVQAKIGSDNTSGIARYRDYLIGMQLIQEKPLLGHGVFDAKYLLTKKFVGNIEADLFTSGYLETQGDLSGGYTNGLLQILAWFGIPMGLYMLYGLYKNQIVNNNKFERPLFFLIIVFSIISEPISGTPFFFIFVFSSFVRFQSVPNQQSKTNIS</sequence>
<feature type="transmembrane region" description="Helical" evidence="5">
    <location>
        <begin position="165"/>
        <end position="184"/>
    </location>
</feature>
<feature type="transmembrane region" description="Helical" evidence="5">
    <location>
        <begin position="231"/>
        <end position="249"/>
    </location>
</feature>
<comment type="subcellular location">
    <subcellularLocation>
        <location evidence="1">Membrane</location>
        <topology evidence="1">Multi-pass membrane protein</topology>
    </subcellularLocation>
</comment>
<dbReference type="PROSITE" id="PS51257">
    <property type="entry name" value="PROKAR_LIPOPROTEIN"/>
    <property type="match status" value="1"/>
</dbReference>
<keyword evidence="4 5" id="KW-0472">Membrane</keyword>
<name>A0ABR9XKH7_9SPHI</name>
<dbReference type="GO" id="GO:0016874">
    <property type="term" value="F:ligase activity"/>
    <property type="evidence" value="ECO:0007669"/>
    <property type="project" value="UniProtKB-KW"/>
</dbReference>
<protein>
    <submittedName>
        <fullName evidence="7">O-antigen ligase family protein</fullName>
    </submittedName>
</protein>
<dbReference type="PANTHER" id="PTHR37422:SF13">
    <property type="entry name" value="LIPOPOLYSACCHARIDE BIOSYNTHESIS PROTEIN PA4999-RELATED"/>
    <property type="match status" value="1"/>
</dbReference>
<reference evidence="7 8" key="1">
    <citation type="submission" date="2020-10" db="EMBL/GenBank/DDBJ databases">
        <title>Mucilaginibacter mali sp. nov., isolated from rhizosphere soil of apple orchard.</title>
        <authorList>
            <person name="Lee J.-S."/>
            <person name="Kim H.S."/>
            <person name="Kim J.-S."/>
        </authorList>
    </citation>
    <scope>NUCLEOTIDE SEQUENCE [LARGE SCALE GENOMIC DNA]</scope>
    <source>
        <strain evidence="7 8">KCTC 23157</strain>
    </source>
</reference>
<evidence type="ECO:0000256" key="4">
    <source>
        <dbReference type="ARBA" id="ARBA00023136"/>
    </source>
</evidence>
<keyword evidence="3 5" id="KW-1133">Transmembrane helix</keyword>
<dbReference type="InterPro" id="IPR051533">
    <property type="entry name" value="WaaL-like"/>
</dbReference>
<feature type="domain" description="O-antigen ligase-related" evidence="6">
    <location>
        <begin position="192"/>
        <end position="336"/>
    </location>
</feature>
<evidence type="ECO:0000256" key="3">
    <source>
        <dbReference type="ARBA" id="ARBA00022989"/>
    </source>
</evidence>
<keyword evidence="7" id="KW-0436">Ligase</keyword>
<keyword evidence="8" id="KW-1185">Reference proteome</keyword>
<dbReference type="Proteomes" id="UP000632774">
    <property type="component" value="Unassembled WGS sequence"/>
</dbReference>
<feature type="transmembrane region" description="Helical" evidence="5">
    <location>
        <begin position="190"/>
        <end position="219"/>
    </location>
</feature>
<feature type="transmembrane region" description="Helical" evidence="5">
    <location>
        <begin position="326"/>
        <end position="346"/>
    </location>
</feature>
<dbReference type="RefSeq" id="WP_194107326.1">
    <property type="nucleotide sequence ID" value="NZ_JADFFM010000002.1"/>
</dbReference>
<evidence type="ECO:0000313" key="8">
    <source>
        <dbReference type="Proteomes" id="UP000632774"/>
    </source>
</evidence>
<gene>
    <name evidence="7" type="ORF">IRJ18_16060</name>
</gene>
<accession>A0ABR9XKH7</accession>
<dbReference type="InterPro" id="IPR007016">
    <property type="entry name" value="O-antigen_ligase-rel_domated"/>
</dbReference>
<keyword evidence="2 5" id="KW-0812">Transmembrane</keyword>
<dbReference type="PANTHER" id="PTHR37422">
    <property type="entry name" value="TEICHURONIC ACID BIOSYNTHESIS PROTEIN TUAE"/>
    <property type="match status" value="1"/>
</dbReference>
<comment type="caution">
    <text evidence="7">The sequence shown here is derived from an EMBL/GenBank/DDBJ whole genome shotgun (WGS) entry which is preliminary data.</text>
</comment>